<dbReference type="Pfam" id="PF07690">
    <property type="entry name" value="MFS_1"/>
    <property type="match status" value="1"/>
</dbReference>
<feature type="region of interest" description="Disordered" evidence="6">
    <location>
        <begin position="1"/>
        <end position="38"/>
    </location>
</feature>
<feature type="transmembrane region" description="Helical" evidence="7">
    <location>
        <begin position="253"/>
        <end position="274"/>
    </location>
</feature>
<dbReference type="PANTHER" id="PTHR42718">
    <property type="entry name" value="MAJOR FACILITATOR SUPERFAMILY MULTIDRUG TRANSPORTER MFSC"/>
    <property type="match status" value="1"/>
</dbReference>
<comment type="subcellular location">
    <subcellularLocation>
        <location evidence="1">Membrane</location>
        <topology evidence="1">Multi-pass membrane protein</topology>
    </subcellularLocation>
</comment>
<dbReference type="SUPFAM" id="SSF103473">
    <property type="entry name" value="MFS general substrate transporter"/>
    <property type="match status" value="1"/>
</dbReference>
<accession>A0A7W6J7F3</accession>
<dbReference type="Gene3D" id="1.20.1250.20">
    <property type="entry name" value="MFS general substrate transporter like domains"/>
    <property type="match status" value="1"/>
</dbReference>
<feature type="transmembrane region" description="Helical" evidence="7">
    <location>
        <begin position="215"/>
        <end position="232"/>
    </location>
</feature>
<gene>
    <name evidence="9" type="ORF">GGR23_003330</name>
</gene>
<evidence type="ECO:0000259" key="8">
    <source>
        <dbReference type="PROSITE" id="PS50850"/>
    </source>
</evidence>
<feature type="transmembrane region" description="Helical" evidence="7">
    <location>
        <begin position="150"/>
        <end position="171"/>
    </location>
</feature>
<feature type="transmembrane region" description="Helical" evidence="7">
    <location>
        <begin position="183"/>
        <end position="203"/>
    </location>
</feature>
<feature type="transmembrane region" description="Helical" evidence="7">
    <location>
        <begin position="351"/>
        <end position="374"/>
    </location>
</feature>
<reference evidence="9 10" key="1">
    <citation type="submission" date="2020-08" db="EMBL/GenBank/DDBJ databases">
        <title>Genomic Encyclopedia of Type Strains, Phase IV (KMG-IV): sequencing the most valuable type-strain genomes for metagenomic binning, comparative biology and taxonomic classification.</title>
        <authorList>
            <person name="Goeker M."/>
        </authorList>
    </citation>
    <scope>NUCLEOTIDE SEQUENCE [LARGE SCALE GENOMIC DNA]</scope>
    <source>
        <strain evidence="9 10">DSM 29853</strain>
    </source>
</reference>
<feature type="transmembrane region" description="Helical" evidence="7">
    <location>
        <begin position="312"/>
        <end position="331"/>
    </location>
</feature>
<feature type="transmembrane region" description="Helical" evidence="7">
    <location>
        <begin position="536"/>
        <end position="557"/>
    </location>
</feature>
<feature type="transmembrane region" description="Helical" evidence="7">
    <location>
        <begin position="127"/>
        <end position="144"/>
    </location>
</feature>
<keyword evidence="4 7" id="KW-1133">Transmembrane helix</keyword>
<name>A0A7W6J7F3_9HYPH</name>
<dbReference type="PROSITE" id="PS50850">
    <property type="entry name" value="MFS"/>
    <property type="match status" value="1"/>
</dbReference>
<keyword evidence="2" id="KW-0813">Transport</keyword>
<keyword evidence="5 7" id="KW-0472">Membrane</keyword>
<feature type="domain" description="Major facilitator superfamily (MFS) profile" evidence="8">
    <location>
        <begin position="60"/>
        <end position="559"/>
    </location>
</feature>
<comment type="caution">
    <text evidence="9">The sequence shown here is derived from an EMBL/GenBank/DDBJ whole genome shotgun (WGS) entry which is preliminary data.</text>
</comment>
<evidence type="ECO:0000256" key="4">
    <source>
        <dbReference type="ARBA" id="ARBA00022989"/>
    </source>
</evidence>
<dbReference type="GO" id="GO:0022857">
    <property type="term" value="F:transmembrane transporter activity"/>
    <property type="evidence" value="ECO:0007669"/>
    <property type="project" value="InterPro"/>
</dbReference>
<evidence type="ECO:0000313" key="10">
    <source>
        <dbReference type="Proteomes" id="UP000528286"/>
    </source>
</evidence>
<dbReference type="PANTHER" id="PTHR42718:SF9">
    <property type="entry name" value="MAJOR FACILITATOR SUPERFAMILY MULTIDRUG TRANSPORTER MFSC"/>
    <property type="match status" value="1"/>
</dbReference>
<evidence type="ECO:0000256" key="6">
    <source>
        <dbReference type="SAM" id="MobiDB-lite"/>
    </source>
</evidence>
<evidence type="ECO:0000256" key="3">
    <source>
        <dbReference type="ARBA" id="ARBA00022692"/>
    </source>
</evidence>
<feature type="transmembrane region" description="Helical" evidence="7">
    <location>
        <begin position="57"/>
        <end position="78"/>
    </location>
</feature>
<feature type="transmembrane region" description="Helical" evidence="7">
    <location>
        <begin position="98"/>
        <end position="115"/>
    </location>
</feature>
<proteinExistence type="predicted"/>
<protein>
    <submittedName>
        <fullName evidence="9">MFS family permease</fullName>
    </submittedName>
</protein>
<dbReference type="InterPro" id="IPR011701">
    <property type="entry name" value="MFS"/>
</dbReference>
<feature type="transmembrane region" description="Helical" evidence="7">
    <location>
        <begin position="409"/>
        <end position="429"/>
    </location>
</feature>
<organism evidence="9 10">
    <name type="scientific">Gellertiella hungarica</name>
    <dbReference type="NCBI Taxonomy" id="1572859"/>
    <lineage>
        <taxon>Bacteria</taxon>
        <taxon>Pseudomonadati</taxon>
        <taxon>Pseudomonadota</taxon>
        <taxon>Alphaproteobacteria</taxon>
        <taxon>Hyphomicrobiales</taxon>
        <taxon>Rhizobiaceae</taxon>
        <taxon>Gellertiella</taxon>
    </lineage>
</organism>
<keyword evidence="10" id="KW-1185">Reference proteome</keyword>
<evidence type="ECO:0000313" key="9">
    <source>
        <dbReference type="EMBL" id="MBB4066117.1"/>
    </source>
</evidence>
<sequence length="575" mass="60895">MTPLPRKDESQEDEALAGGTAGAPSPQPAPAAAEGAIGAPPAGADRPQALVMSRGRALAYIGAAVLLGLAQGLGMNAIAANINQIQGSFGVTATEATWLMAAYMAPNASLSLILIKVRNQFGLRRFAEIGIVLFALVSAVHLYVDDFRTALVLRFFAGMAASPMSSLAFLYMLEPFAPARKMTLGLCLSLANIAIATPVARLISPPLLDLGQWHAVYTVEMGFALLALIAVYRLPLSPQPRTHVITLADIVSYLFLAVGFGALSVVLIVGRLYWWMEAPWLGVLLATGLLSLSVSVIIELNREAPLIDVRWLTSAPILHFAAVLLTFRILLSEQSAGAIPFLTQLGVAPAQIAVLWATMLVSSVVAGLACAFVLKPGREPLIHLVALVMIGTGALLDSFSTSLTRPEQMIASQMLIAAGGALFLPPALSSGMMMALKNGPNYILSFIVVFLTTQNIGGLIGSALLGTFVTVREKFHSSQLVEHLTLTDPLVAQRIGQLGGAYGKTIGDRGLLQAEGAQLLSQQASREAYVLAYNDLFRLIAILCAVALAGLLLDLALRRLRTRPSVSNDPIVQKP</sequence>
<feature type="transmembrane region" description="Helical" evidence="7">
    <location>
        <begin position="441"/>
        <end position="465"/>
    </location>
</feature>
<dbReference type="GO" id="GO:0016020">
    <property type="term" value="C:membrane"/>
    <property type="evidence" value="ECO:0007669"/>
    <property type="project" value="UniProtKB-SubCell"/>
</dbReference>
<keyword evidence="3 7" id="KW-0812">Transmembrane</keyword>
<evidence type="ECO:0000256" key="1">
    <source>
        <dbReference type="ARBA" id="ARBA00004141"/>
    </source>
</evidence>
<evidence type="ECO:0000256" key="5">
    <source>
        <dbReference type="ARBA" id="ARBA00023136"/>
    </source>
</evidence>
<dbReference type="AlphaFoldDB" id="A0A7W6J7F3"/>
<dbReference type="Proteomes" id="UP000528286">
    <property type="component" value="Unassembled WGS sequence"/>
</dbReference>
<evidence type="ECO:0000256" key="2">
    <source>
        <dbReference type="ARBA" id="ARBA00022448"/>
    </source>
</evidence>
<evidence type="ECO:0000256" key="7">
    <source>
        <dbReference type="SAM" id="Phobius"/>
    </source>
</evidence>
<dbReference type="InterPro" id="IPR020846">
    <property type="entry name" value="MFS_dom"/>
</dbReference>
<dbReference type="EMBL" id="JACIEZ010000007">
    <property type="protein sequence ID" value="MBB4066117.1"/>
    <property type="molecule type" value="Genomic_DNA"/>
</dbReference>
<dbReference type="InterPro" id="IPR036259">
    <property type="entry name" value="MFS_trans_sf"/>
</dbReference>
<feature type="transmembrane region" description="Helical" evidence="7">
    <location>
        <begin position="381"/>
        <end position="403"/>
    </location>
</feature>
<feature type="transmembrane region" description="Helical" evidence="7">
    <location>
        <begin position="280"/>
        <end position="300"/>
    </location>
</feature>